<sequence length="290" mass="32485">MKKISSFVINHIKKSRPRQLIAGILTLIVIGLAIFKIGSFFTESKITAQSINLCSSPSPKSSIVSRLNQGKRIKVISKNKNTSWWYVASGNQKGWVASWLIDQSSYNAKTDGRLAETTIVLDPGHGGIDSGTLAANGAMEKSYTLLTALKTYRLLKAEKVNVIMTRKSNKTVSLAHRVDLSNRVKANLYISFHFNSAGVQNAAQGYEVFKYHHNADKFAISLDKRFNNLPLYDRGVAYGNFEVLRDNTRPAILIEMGFMDNDDDFAYIQKASYQEKIARDILQNAKSYFN</sequence>
<dbReference type="SMART" id="SM00287">
    <property type="entry name" value="SH3b"/>
    <property type="match status" value="1"/>
</dbReference>
<evidence type="ECO:0000313" key="5">
    <source>
        <dbReference type="EMBL" id="MDN6899921.1"/>
    </source>
</evidence>
<evidence type="ECO:0000259" key="4">
    <source>
        <dbReference type="PROSITE" id="PS51781"/>
    </source>
</evidence>
<dbReference type="Gene3D" id="2.30.30.40">
    <property type="entry name" value="SH3 Domains"/>
    <property type="match status" value="1"/>
</dbReference>
<keyword evidence="3" id="KW-1133">Transmembrane helix</keyword>
<keyword evidence="3" id="KW-0812">Transmembrane</keyword>
<keyword evidence="2" id="KW-0961">Cell wall biogenesis/degradation</keyword>
<dbReference type="InterPro" id="IPR002508">
    <property type="entry name" value="MurNAc-LAA_cat"/>
</dbReference>
<name>A0AAJ1RDH8_9LACO</name>
<dbReference type="GO" id="GO:0071555">
    <property type="term" value="P:cell wall organization"/>
    <property type="evidence" value="ECO:0007669"/>
    <property type="project" value="UniProtKB-KW"/>
</dbReference>
<dbReference type="PROSITE" id="PS51781">
    <property type="entry name" value="SH3B"/>
    <property type="match status" value="1"/>
</dbReference>
<reference evidence="6 7" key="1">
    <citation type="journal article" date="2019" name="Syst. Appl. Microbiol.">
        <title>Oenococcus sicerae sp. nov., isolated from French cider.</title>
        <authorList>
            <person name="Cousin F.J."/>
            <person name="Le Guellec R."/>
            <person name="Chagnot C."/>
            <person name="Goux D."/>
            <person name="Dalmasso M."/>
            <person name="Laplace J.M."/>
            <person name="Cretenet M."/>
        </authorList>
    </citation>
    <scope>NUCLEOTIDE SEQUENCE [LARGE SCALE GENOMIC DNA]</scope>
    <source>
        <strain evidence="6 7">UCMA 15228</strain>
    </source>
</reference>
<dbReference type="GO" id="GO:0009253">
    <property type="term" value="P:peptidoglycan catabolic process"/>
    <property type="evidence" value="ECO:0007669"/>
    <property type="project" value="InterPro"/>
</dbReference>
<dbReference type="GO" id="GO:0030288">
    <property type="term" value="C:outer membrane-bounded periplasmic space"/>
    <property type="evidence" value="ECO:0007669"/>
    <property type="project" value="TreeGrafter"/>
</dbReference>
<dbReference type="PANTHER" id="PTHR30404">
    <property type="entry name" value="N-ACETYLMURAMOYL-L-ALANINE AMIDASE"/>
    <property type="match status" value="1"/>
</dbReference>
<keyword evidence="7" id="KW-1185">Reference proteome</keyword>
<dbReference type="EMBL" id="CP029684">
    <property type="protein sequence ID" value="QAS69072.1"/>
    <property type="molecule type" value="Genomic_DNA"/>
</dbReference>
<dbReference type="Pfam" id="PF08239">
    <property type="entry name" value="SH3_3"/>
    <property type="match status" value="1"/>
</dbReference>
<dbReference type="InterPro" id="IPR003646">
    <property type="entry name" value="SH3-like_bac-type"/>
</dbReference>
<dbReference type="Proteomes" id="UP000286907">
    <property type="component" value="Chromosome"/>
</dbReference>
<dbReference type="SUPFAM" id="SSF53187">
    <property type="entry name" value="Zn-dependent exopeptidases"/>
    <property type="match status" value="1"/>
</dbReference>
<dbReference type="Gene3D" id="3.40.630.40">
    <property type="entry name" value="Zn-dependent exopeptidases"/>
    <property type="match status" value="1"/>
</dbReference>
<feature type="domain" description="SH3b" evidence="4">
    <location>
        <begin position="41"/>
        <end position="104"/>
    </location>
</feature>
<protein>
    <submittedName>
        <fullName evidence="5">N-acetylmuramoyl-L-alanine amidase</fullName>
    </submittedName>
</protein>
<dbReference type="PANTHER" id="PTHR30404:SF0">
    <property type="entry name" value="N-ACETYLMURAMOYL-L-ALANINE AMIDASE AMIC"/>
    <property type="match status" value="1"/>
</dbReference>
<evidence type="ECO:0000256" key="3">
    <source>
        <dbReference type="SAM" id="Phobius"/>
    </source>
</evidence>
<feature type="transmembrane region" description="Helical" evidence="3">
    <location>
        <begin position="20"/>
        <end position="41"/>
    </location>
</feature>
<proteinExistence type="predicted"/>
<dbReference type="InterPro" id="IPR050695">
    <property type="entry name" value="N-acetylmuramoyl_amidase_3"/>
</dbReference>
<evidence type="ECO:0000256" key="2">
    <source>
        <dbReference type="ARBA" id="ARBA00023316"/>
    </source>
</evidence>
<dbReference type="Proteomes" id="UP001167919">
    <property type="component" value="Unassembled WGS sequence"/>
</dbReference>
<reference evidence="6" key="3">
    <citation type="submission" date="2020-01" db="EMBL/GenBank/DDBJ databases">
        <authorList>
            <person name="Cousin F.J."/>
            <person name="Le Guellec R."/>
            <person name="Cretenet M."/>
        </authorList>
    </citation>
    <scope>NUCLEOTIDE SEQUENCE</scope>
    <source>
        <strain evidence="6">UCMA 15228</strain>
    </source>
</reference>
<gene>
    <name evidence="6" type="ORF">DLJ48_00235</name>
    <name evidence="5" type="ORF">EVC35_02725</name>
</gene>
<keyword evidence="3" id="KW-0472">Membrane</keyword>
<reference evidence="5" key="2">
    <citation type="submission" date="2019-01" db="EMBL/GenBank/DDBJ databases">
        <title>Oenococcus sicerae UCMA17102.</title>
        <authorList>
            <person name="Cousin F.J."/>
            <person name="Le Guellec R."/>
            <person name="Cretenet M."/>
        </authorList>
    </citation>
    <scope>NUCLEOTIDE SEQUENCE</scope>
    <source>
        <strain evidence="5">UCMA17102</strain>
    </source>
</reference>
<evidence type="ECO:0000313" key="8">
    <source>
        <dbReference type="Proteomes" id="UP001167919"/>
    </source>
</evidence>
<evidence type="ECO:0000313" key="6">
    <source>
        <dbReference type="EMBL" id="QAS69072.1"/>
    </source>
</evidence>
<dbReference type="AlphaFoldDB" id="A0AAJ1RDH8"/>
<dbReference type="CDD" id="cd02696">
    <property type="entry name" value="MurNAc-LAA"/>
    <property type="match status" value="1"/>
</dbReference>
<evidence type="ECO:0000313" key="7">
    <source>
        <dbReference type="Proteomes" id="UP000286907"/>
    </source>
</evidence>
<accession>A0AAJ1RDH8</accession>
<keyword evidence="1" id="KW-0378">Hydrolase</keyword>
<organism evidence="5 8">
    <name type="scientific">Oenococcus sicerae</name>
    <dbReference type="NCBI Taxonomy" id="2203724"/>
    <lineage>
        <taxon>Bacteria</taxon>
        <taxon>Bacillati</taxon>
        <taxon>Bacillota</taxon>
        <taxon>Bacilli</taxon>
        <taxon>Lactobacillales</taxon>
        <taxon>Lactobacillaceae</taxon>
        <taxon>Oenococcus</taxon>
    </lineage>
</organism>
<dbReference type="SMART" id="SM00646">
    <property type="entry name" value="Ami_3"/>
    <property type="match status" value="1"/>
</dbReference>
<dbReference type="EMBL" id="SDWY01000001">
    <property type="protein sequence ID" value="MDN6899921.1"/>
    <property type="molecule type" value="Genomic_DNA"/>
</dbReference>
<dbReference type="RefSeq" id="WP_128684858.1">
    <property type="nucleotide sequence ID" value="NZ_CP029684.2"/>
</dbReference>
<dbReference type="Pfam" id="PF01520">
    <property type="entry name" value="Amidase_3"/>
    <property type="match status" value="1"/>
</dbReference>
<dbReference type="GO" id="GO:0008745">
    <property type="term" value="F:N-acetylmuramoyl-L-alanine amidase activity"/>
    <property type="evidence" value="ECO:0007669"/>
    <property type="project" value="InterPro"/>
</dbReference>
<evidence type="ECO:0000256" key="1">
    <source>
        <dbReference type="ARBA" id="ARBA00022801"/>
    </source>
</evidence>